<organism evidence="2">
    <name type="scientific">Anguilla anguilla</name>
    <name type="common">European freshwater eel</name>
    <name type="synonym">Muraena anguilla</name>
    <dbReference type="NCBI Taxonomy" id="7936"/>
    <lineage>
        <taxon>Eukaryota</taxon>
        <taxon>Metazoa</taxon>
        <taxon>Chordata</taxon>
        <taxon>Craniata</taxon>
        <taxon>Vertebrata</taxon>
        <taxon>Euteleostomi</taxon>
        <taxon>Actinopterygii</taxon>
        <taxon>Neopterygii</taxon>
        <taxon>Teleostei</taxon>
        <taxon>Anguilliformes</taxon>
        <taxon>Anguillidae</taxon>
        <taxon>Anguilla</taxon>
    </lineage>
</organism>
<protein>
    <submittedName>
        <fullName evidence="2">Uncharacterized protein</fullName>
    </submittedName>
</protein>
<keyword evidence="1" id="KW-0732">Signal</keyword>
<feature type="signal peptide" evidence="1">
    <location>
        <begin position="1"/>
        <end position="18"/>
    </location>
</feature>
<evidence type="ECO:0000256" key="1">
    <source>
        <dbReference type="SAM" id="SignalP"/>
    </source>
</evidence>
<dbReference type="EMBL" id="GBXM01009242">
    <property type="protein sequence ID" value="JAH99335.1"/>
    <property type="molecule type" value="Transcribed_RNA"/>
</dbReference>
<reference evidence="2" key="1">
    <citation type="submission" date="2014-11" db="EMBL/GenBank/DDBJ databases">
        <authorList>
            <person name="Amaro Gonzalez C."/>
        </authorList>
    </citation>
    <scope>NUCLEOTIDE SEQUENCE</scope>
</reference>
<reference evidence="2" key="2">
    <citation type="journal article" date="2015" name="Fish Shellfish Immunol.">
        <title>Early steps in the European eel (Anguilla anguilla)-Vibrio vulnificus interaction in the gills: Role of the RtxA13 toxin.</title>
        <authorList>
            <person name="Callol A."/>
            <person name="Pajuelo D."/>
            <person name="Ebbesson L."/>
            <person name="Teles M."/>
            <person name="MacKenzie S."/>
            <person name="Amaro C."/>
        </authorList>
    </citation>
    <scope>NUCLEOTIDE SEQUENCE</scope>
</reference>
<proteinExistence type="predicted"/>
<sequence length="44" mass="5112">MWSVYGLQLWQLLSHVTCRGCAGQILFARNPLQLSEWVQLRCCC</sequence>
<accession>A0A0E9XBY8</accession>
<evidence type="ECO:0000313" key="2">
    <source>
        <dbReference type="EMBL" id="JAH99335.1"/>
    </source>
</evidence>
<name>A0A0E9XBY8_ANGAN</name>
<feature type="chain" id="PRO_5002434945" evidence="1">
    <location>
        <begin position="19"/>
        <end position="44"/>
    </location>
</feature>
<dbReference type="AlphaFoldDB" id="A0A0E9XBY8"/>